<evidence type="ECO:0000313" key="2">
    <source>
        <dbReference type="Proteomes" id="UP000283374"/>
    </source>
</evidence>
<dbReference type="AlphaFoldDB" id="A0A413RIJ7"/>
<protein>
    <submittedName>
        <fullName evidence="1">DUF1905 domain-containing protein</fullName>
    </submittedName>
</protein>
<dbReference type="RefSeq" id="WP_118768197.1">
    <property type="nucleotide sequence ID" value="NZ_QWKP01000216.1"/>
</dbReference>
<comment type="caution">
    <text evidence="1">The sequence shown here is derived from an EMBL/GenBank/DDBJ whole genome shotgun (WGS) entry which is preliminary data.</text>
</comment>
<accession>A0A413RIJ7</accession>
<reference evidence="1 2" key="1">
    <citation type="submission" date="2018-08" db="EMBL/GenBank/DDBJ databases">
        <title>Cellulomonas rhizosphaerae sp. nov., a novel actinomycete isolated from soil.</title>
        <authorList>
            <person name="Tian Y."/>
        </authorList>
    </citation>
    <scope>NUCLEOTIDE SEQUENCE [LARGE SCALE GENOMIC DNA]</scope>
    <source>
        <strain evidence="1 2">NEAU-TCZ24</strain>
    </source>
</reference>
<dbReference type="OrthoDB" id="9808666at2"/>
<dbReference type="Pfam" id="PF08922">
    <property type="entry name" value="DUF1905"/>
    <property type="match status" value="1"/>
</dbReference>
<name>A0A413RIJ7_9CELL</name>
<evidence type="ECO:0000313" key="1">
    <source>
        <dbReference type="EMBL" id="RHA38184.1"/>
    </source>
</evidence>
<gene>
    <name evidence="1" type="ORF">D1825_14890</name>
</gene>
<dbReference type="Gene3D" id="2.40.30.100">
    <property type="entry name" value="AF2212/PG0164-like"/>
    <property type="match status" value="1"/>
</dbReference>
<dbReference type="Proteomes" id="UP000283374">
    <property type="component" value="Unassembled WGS sequence"/>
</dbReference>
<proteinExistence type="predicted"/>
<keyword evidence="2" id="KW-1185">Reference proteome</keyword>
<dbReference type="InterPro" id="IPR015018">
    <property type="entry name" value="DUF1905"/>
</dbReference>
<dbReference type="EMBL" id="QWKP01000216">
    <property type="protein sequence ID" value="RHA38184.1"/>
    <property type="molecule type" value="Genomic_DNA"/>
</dbReference>
<organism evidence="1 2">
    <name type="scientific">Cellulomonas rhizosphaerae</name>
    <dbReference type="NCBI Taxonomy" id="2293719"/>
    <lineage>
        <taxon>Bacteria</taxon>
        <taxon>Bacillati</taxon>
        <taxon>Actinomycetota</taxon>
        <taxon>Actinomycetes</taxon>
        <taxon>Micrococcales</taxon>
        <taxon>Cellulomonadaceae</taxon>
        <taxon>Cellulomonas</taxon>
    </lineage>
</organism>
<sequence length="101" mass="11305">MELEFEGRLRLWDARRDEGWTFVDVPTEMADEILEVAEGVARGFGSVRVQVQIGSTTWRTSLFPGESTYALPIKKAVRTAEGCEAGDSVHVRIELLDVPRP</sequence>
<dbReference type="SUPFAM" id="SSF141694">
    <property type="entry name" value="AF2212/PG0164-like"/>
    <property type="match status" value="1"/>
</dbReference>
<dbReference type="InterPro" id="IPR037079">
    <property type="entry name" value="AF2212/PG0164-like_sf"/>
</dbReference>